<dbReference type="Pfam" id="PF00795">
    <property type="entry name" value="CN_hydrolase"/>
    <property type="match status" value="1"/>
</dbReference>
<accession>A0A5B2WV49</accession>
<dbReference type="GO" id="GO:0033388">
    <property type="term" value="P:putrescine biosynthetic process from arginine"/>
    <property type="evidence" value="ECO:0007669"/>
    <property type="project" value="TreeGrafter"/>
</dbReference>
<dbReference type="SUPFAM" id="SSF56317">
    <property type="entry name" value="Carbon-nitrogen hydrolase"/>
    <property type="match status" value="1"/>
</dbReference>
<reference evidence="3 4" key="2">
    <citation type="submission" date="2019-09" db="EMBL/GenBank/DDBJ databases">
        <authorList>
            <person name="Jin C."/>
        </authorList>
    </citation>
    <scope>NUCLEOTIDE SEQUENCE [LARGE SCALE GENOMIC DNA]</scope>
    <source>
        <strain evidence="3 4">AN110305</strain>
    </source>
</reference>
<reference evidence="3 4" key="1">
    <citation type="submission" date="2019-09" db="EMBL/GenBank/DDBJ databases">
        <title>Goodfellowia gen. nov., a new genus of the Pseudonocardineae related to Actinoalloteichus, containing Goodfellowia coeruleoviolacea gen. nov., comb. nov. gen. nov., comb. nov.</title>
        <authorList>
            <person name="Labeda D."/>
        </authorList>
    </citation>
    <scope>NUCLEOTIDE SEQUENCE [LARGE SCALE GENOMIC DNA]</scope>
    <source>
        <strain evidence="3 4">AN110305</strain>
    </source>
</reference>
<evidence type="ECO:0000313" key="3">
    <source>
        <dbReference type="EMBL" id="KAA2254908.1"/>
    </source>
</evidence>
<keyword evidence="4" id="KW-1185">Reference proteome</keyword>
<dbReference type="InterPro" id="IPR050345">
    <property type="entry name" value="Aliph_Amidase/BUP"/>
</dbReference>
<evidence type="ECO:0000259" key="2">
    <source>
        <dbReference type="PROSITE" id="PS50263"/>
    </source>
</evidence>
<feature type="domain" description="CN hydrolase" evidence="2">
    <location>
        <begin position="5"/>
        <end position="242"/>
    </location>
</feature>
<dbReference type="EMBL" id="VUOB01000059">
    <property type="protein sequence ID" value="KAA2254908.1"/>
    <property type="molecule type" value="Genomic_DNA"/>
</dbReference>
<gene>
    <name evidence="3" type="ORF">F0L68_29455</name>
</gene>
<dbReference type="PANTHER" id="PTHR43674">
    <property type="entry name" value="NITRILASE C965.09-RELATED"/>
    <property type="match status" value="1"/>
</dbReference>
<evidence type="ECO:0000256" key="1">
    <source>
        <dbReference type="ARBA" id="ARBA00022801"/>
    </source>
</evidence>
<dbReference type="PANTHER" id="PTHR43674:SF2">
    <property type="entry name" value="BETA-UREIDOPROPIONASE"/>
    <property type="match status" value="1"/>
</dbReference>
<protein>
    <submittedName>
        <fullName evidence="3">Carbon-nitrogen hydrolase family protein</fullName>
    </submittedName>
</protein>
<dbReference type="GO" id="GO:0050126">
    <property type="term" value="F:N-carbamoylputrescine amidase activity"/>
    <property type="evidence" value="ECO:0007669"/>
    <property type="project" value="TreeGrafter"/>
</dbReference>
<dbReference type="PROSITE" id="PS50263">
    <property type="entry name" value="CN_HYDROLASE"/>
    <property type="match status" value="1"/>
</dbReference>
<name>A0A5B2WV49_9PSEU</name>
<dbReference type="AlphaFoldDB" id="A0A5B2WV49"/>
<dbReference type="Gene3D" id="3.60.110.10">
    <property type="entry name" value="Carbon-nitrogen hydrolase"/>
    <property type="match status" value="1"/>
</dbReference>
<comment type="caution">
    <text evidence="3">The sequence shown here is derived from an EMBL/GenBank/DDBJ whole genome shotgun (WGS) entry which is preliminary data.</text>
</comment>
<proteinExistence type="predicted"/>
<keyword evidence="1 3" id="KW-0378">Hydrolase</keyword>
<dbReference type="InterPro" id="IPR036526">
    <property type="entry name" value="C-N_Hydrolase_sf"/>
</dbReference>
<dbReference type="CDD" id="cd07197">
    <property type="entry name" value="nitrilase"/>
    <property type="match status" value="1"/>
</dbReference>
<dbReference type="RefSeq" id="WP_149853096.1">
    <property type="nucleotide sequence ID" value="NZ_VUOB01000059.1"/>
</dbReference>
<dbReference type="OrthoDB" id="4532287at2"/>
<sequence length="242" mass="24337">MRTPLTVAAVQLPCVPGDASANAATHAELIALAAEAGTEVVVFPELSLVGYELDLIASAPDRLVVDPDGDAMALVRKACAEHGVHAVVGATAPHGGGVAIASLVCDDRGELIATYAKQYLHGVETELFVPGSRPGLVEIHGWTLGLAICADVAHAEHAELTVAAGADVYVGSALYWAGAEQRLSDHAAARAADNGCWVVLSTHGGTTGGGLTTGGSGVWGPDGVPRVQASGGVPEIVTATLS</sequence>
<evidence type="ECO:0000313" key="4">
    <source>
        <dbReference type="Proteomes" id="UP000323454"/>
    </source>
</evidence>
<dbReference type="Proteomes" id="UP000323454">
    <property type="component" value="Unassembled WGS sequence"/>
</dbReference>
<organism evidence="3 4">
    <name type="scientific">Solihabitans fulvus</name>
    <dbReference type="NCBI Taxonomy" id="1892852"/>
    <lineage>
        <taxon>Bacteria</taxon>
        <taxon>Bacillati</taxon>
        <taxon>Actinomycetota</taxon>
        <taxon>Actinomycetes</taxon>
        <taxon>Pseudonocardiales</taxon>
        <taxon>Pseudonocardiaceae</taxon>
        <taxon>Solihabitans</taxon>
    </lineage>
</organism>
<dbReference type="InterPro" id="IPR003010">
    <property type="entry name" value="C-N_Hydrolase"/>
</dbReference>